<feature type="signal peptide" evidence="2">
    <location>
        <begin position="1"/>
        <end position="19"/>
    </location>
</feature>
<name>A0A2M9R7T2_9FLAO</name>
<gene>
    <name evidence="3" type="ORF">CDL10_09630</name>
</gene>
<feature type="compositionally biased region" description="Basic and acidic residues" evidence="1">
    <location>
        <begin position="137"/>
        <end position="148"/>
    </location>
</feature>
<protein>
    <submittedName>
        <fullName evidence="3">Uncharacterized protein</fullName>
    </submittedName>
</protein>
<dbReference type="Proteomes" id="UP000231960">
    <property type="component" value="Unassembled WGS sequence"/>
</dbReference>
<evidence type="ECO:0000256" key="2">
    <source>
        <dbReference type="SAM" id="SignalP"/>
    </source>
</evidence>
<feature type="compositionally biased region" description="Polar residues" evidence="1">
    <location>
        <begin position="77"/>
        <end position="105"/>
    </location>
</feature>
<dbReference type="OrthoDB" id="678557at2"/>
<feature type="compositionally biased region" description="Low complexity" evidence="1">
    <location>
        <begin position="106"/>
        <end position="122"/>
    </location>
</feature>
<evidence type="ECO:0000313" key="3">
    <source>
        <dbReference type="EMBL" id="PJR04773.1"/>
    </source>
</evidence>
<accession>A0A2M9R7T2</accession>
<feature type="region of interest" description="Disordered" evidence="1">
    <location>
        <begin position="22"/>
        <end position="148"/>
    </location>
</feature>
<comment type="caution">
    <text evidence="3">The sequence shown here is derived from an EMBL/GenBank/DDBJ whole genome shotgun (WGS) entry which is preliminary data.</text>
</comment>
<evidence type="ECO:0000313" key="4">
    <source>
        <dbReference type="Proteomes" id="UP000231960"/>
    </source>
</evidence>
<dbReference type="PROSITE" id="PS51257">
    <property type="entry name" value="PROKAR_LIPOPROTEIN"/>
    <property type="match status" value="1"/>
</dbReference>
<keyword evidence="4" id="KW-1185">Reference proteome</keyword>
<dbReference type="EMBL" id="NIPO01000001">
    <property type="protein sequence ID" value="PJR04773.1"/>
    <property type="molecule type" value="Genomic_DNA"/>
</dbReference>
<keyword evidence="2" id="KW-0732">Signal</keyword>
<organism evidence="3 4">
    <name type="scientific">Avrilella dinanensis</name>
    <dbReference type="NCBI Taxonomy" id="2008672"/>
    <lineage>
        <taxon>Bacteria</taxon>
        <taxon>Pseudomonadati</taxon>
        <taxon>Bacteroidota</taxon>
        <taxon>Flavobacteriia</taxon>
        <taxon>Flavobacteriales</taxon>
        <taxon>Flavobacteriaceae</taxon>
        <taxon>Avrilella</taxon>
    </lineage>
</organism>
<sequence length="148" mass="15275">MKKIFFSLAALGLVSVACSDTKKETPAEGNQTEQPATETSNTPDNTKTTAEVKNNPPHGQPGHRCDIPVGAPLDSAPAQNNSSMPAQSTNNSNSTGQGFLNSNNNAAPAQPAAQQQAQTTAPGMKGKPNPAHGQPGHRCDIKVGEPLP</sequence>
<feature type="chain" id="PRO_5014844991" evidence="2">
    <location>
        <begin position="20"/>
        <end position="148"/>
    </location>
</feature>
<reference evidence="3 4" key="1">
    <citation type="submission" date="2017-06" db="EMBL/GenBank/DDBJ databases">
        <title>Description of Avrilella dinanensis gen. nov. sp. nov.</title>
        <authorList>
            <person name="Leyer C."/>
            <person name="Sassi M."/>
            <person name="Minet J."/>
            <person name="Kayal S."/>
            <person name="Cattoir V."/>
        </authorList>
    </citation>
    <scope>NUCLEOTIDE SEQUENCE [LARGE SCALE GENOMIC DNA]</scope>
    <source>
        <strain evidence="3 4">UR159</strain>
    </source>
</reference>
<proteinExistence type="predicted"/>
<evidence type="ECO:0000256" key="1">
    <source>
        <dbReference type="SAM" id="MobiDB-lite"/>
    </source>
</evidence>
<dbReference type="AlphaFoldDB" id="A0A2M9R7T2"/>
<feature type="compositionally biased region" description="Polar residues" evidence="1">
    <location>
        <begin position="28"/>
        <end position="52"/>
    </location>
</feature>